<reference evidence="2" key="1">
    <citation type="journal article" date="2023" name="Plant J.">
        <title>The genome of the king protea, Protea cynaroides.</title>
        <authorList>
            <person name="Chang J."/>
            <person name="Duong T.A."/>
            <person name="Schoeman C."/>
            <person name="Ma X."/>
            <person name="Roodt D."/>
            <person name="Barker N."/>
            <person name="Li Z."/>
            <person name="Van de Peer Y."/>
            <person name="Mizrachi E."/>
        </authorList>
    </citation>
    <scope>NUCLEOTIDE SEQUENCE</scope>
    <source>
        <tissue evidence="2">Young leaves</tissue>
    </source>
</reference>
<dbReference type="Proteomes" id="UP001141806">
    <property type="component" value="Unassembled WGS sequence"/>
</dbReference>
<dbReference type="EMBL" id="JAMYWD010000009">
    <property type="protein sequence ID" value="KAJ4961430.1"/>
    <property type="molecule type" value="Genomic_DNA"/>
</dbReference>
<sequence length="206" mass="22348">MQARDGDVGRFRELGGGKGRDASGAGAVGVKGKGQGGTAVERAGGGNLVTNSGDSNFELLELKLTGGKGSDRVLDSKLLLSKFSATTARNRLLVLDPFCLDNDRSRWSSREPSFQYVVAPAPNWFHYHLYFHQCHESLQKSTQIEKLGAHCRDSKNIMSMGVGRGCVRWKAAATSAMVSCMVDQNSEGKDEGDGEEGEDYSNYYEL</sequence>
<evidence type="ECO:0000313" key="2">
    <source>
        <dbReference type="EMBL" id="KAJ4961430.1"/>
    </source>
</evidence>
<keyword evidence="3" id="KW-1185">Reference proteome</keyword>
<organism evidence="2 3">
    <name type="scientific">Protea cynaroides</name>
    <dbReference type="NCBI Taxonomy" id="273540"/>
    <lineage>
        <taxon>Eukaryota</taxon>
        <taxon>Viridiplantae</taxon>
        <taxon>Streptophyta</taxon>
        <taxon>Embryophyta</taxon>
        <taxon>Tracheophyta</taxon>
        <taxon>Spermatophyta</taxon>
        <taxon>Magnoliopsida</taxon>
        <taxon>Proteales</taxon>
        <taxon>Proteaceae</taxon>
        <taxon>Protea</taxon>
    </lineage>
</organism>
<evidence type="ECO:0000313" key="3">
    <source>
        <dbReference type="Proteomes" id="UP001141806"/>
    </source>
</evidence>
<gene>
    <name evidence="2" type="ORF">NE237_021340</name>
</gene>
<feature type="compositionally biased region" description="Gly residues" evidence="1">
    <location>
        <begin position="26"/>
        <end position="47"/>
    </location>
</feature>
<accession>A0A9Q0K497</accession>
<protein>
    <submittedName>
        <fullName evidence="2">Uncharacterized protein</fullName>
    </submittedName>
</protein>
<feature type="region of interest" description="Disordered" evidence="1">
    <location>
        <begin position="1"/>
        <end position="47"/>
    </location>
</feature>
<dbReference type="AlphaFoldDB" id="A0A9Q0K497"/>
<feature type="compositionally biased region" description="Basic and acidic residues" evidence="1">
    <location>
        <begin position="1"/>
        <end position="21"/>
    </location>
</feature>
<name>A0A9Q0K497_9MAGN</name>
<proteinExistence type="predicted"/>
<feature type="region of interest" description="Disordered" evidence="1">
    <location>
        <begin position="184"/>
        <end position="206"/>
    </location>
</feature>
<comment type="caution">
    <text evidence="2">The sequence shown here is derived from an EMBL/GenBank/DDBJ whole genome shotgun (WGS) entry which is preliminary data.</text>
</comment>
<evidence type="ECO:0000256" key="1">
    <source>
        <dbReference type="SAM" id="MobiDB-lite"/>
    </source>
</evidence>